<reference evidence="4 5" key="1">
    <citation type="journal article" date="2019" name="Sci. Rep.">
        <title>Comparative genomics of chytrid fungi reveal insights into the obligate biotrophic and pathogenic lifestyle of Synchytrium endobioticum.</title>
        <authorList>
            <person name="van de Vossenberg B.T.L.H."/>
            <person name="Warris S."/>
            <person name="Nguyen H.D.T."/>
            <person name="van Gent-Pelzer M.P.E."/>
            <person name="Joly D.L."/>
            <person name="van de Geest H.C."/>
            <person name="Bonants P.J.M."/>
            <person name="Smith D.S."/>
            <person name="Levesque C.A."/>
            <person name="van der Lee T.A.J."/>
        </authorList>
    </citation>
    <scope>NUCLEOTIDE SEQUENCE [LARGE SCALE GENOMIC DNA]</scope>
    <source>
        <strain evidence="4 5">CBS 809.83</strain>
    </source>
</reference>
<evidence type="ECO:0000313" key="4">
    <source>
        <dbReference type="EMBL" id="TPX56295.1"/>
    </source>
</evidence>
<dbReference type="GO" id="GO:0008157">
    <property type="term" value="F:protein phosphatase 1 binding"/>
    <property type="evidence" value="ECO:0007669"/>
    <property type="project" value="TreeGrafter"/>
</dbReference>
<dbReference type="Proteomes" id="UP000318582">
    <property type="component" value="Unassembled WGS sequence"/>
</dbReference>
<evidence type="ECO:0000256" key="1">
    <source>
        <dbReference type="ARBA" id="ARBA00005605"/>
    </source>
</evidence>
<comment type="function">
    <text evidence="2">Regulator of type 1 phosphatases which maintains protein phosphatase activity under strict control.</text>
</comment>
<sequence>MSTTNPPPTLQLPSSSTSTTLAQQPLSTGSQTQTVASRPASPQPLIPDGTLHLRGGNLDDRRVQWDDGVVDNEGMGKKTSKVCCIFRKPHNPDGSDSDSDSSSSSSSSSSSNSPNAYEREPKSVRRARQQKRKQADAAAADPHTPGLHQHQQHHCDGHDHDHDHIHLHNHNA</sequence>
<evidence type="ECO:0000256" key="3">
    <source>
        <dbReference type="SAM" id="MobiDB-lite"/>
    </source>
</evidence>
<keyword evidence="5" id="KW-1185">Reference proteome</keyword>
<protein>
    <recommendedName>
        <fullName evidence="2">Type 1 phosphatases regulator</fullName>
    </recommendedName>
</protein>
<evidence type="ECO:0000256" key="2">
    <source>
        <dbReference type="RuleBase" id="RU367162"/>
    </source>
</evidence>
<dbReference type="STRING" id="109895.A0A507DYS5"/>
<comment type="similarity">
    <text evidence="1 2">Belongs to the YPI1 family.</text>
</comment>
<keyword evidence="2" id="KW-0539">Nucleus</keyword>
<dbReference type="InterPro" id="IPR011107">
    <property type="entry name" value="PPI_Ypi1"/>
</dbReference>
<dbReference type="GO" id="GO:0004865">
    <property type="term" value="F:protein serine/threonine phosphatase inhibitor activity"/>
    <property type="evidence" value="ECO:0007669"/>
    <property type="project" value="UniProtKB-UniRule"/>
</dbReference>
<gene>
    <name evidence="4" type="ORF">PhCBS80983_g04626</name>
</gene>
<name>A0A507DYS5_9FUNG</name>
<dbReference type="Pfam" id="PF07491">
    <property type="entry name" value="PPI_Ypi1"/>
    <property type="match status" value="1"/>
</dbReference>
<comment type="subcellular location">
    <subcellularLocation>
        <location evidence="2">Nucleus</location>
    </subcellularLocation>
</comment>
<comment type="caution">
    <text evidence="4">The sequence shown here is derived from an EMBL/GenBank/DDBJ whole genome shotgun (WGS) entry which is preliminary data.</text>
</comment>
<dbReference type="PANTHER" id="PTHR20835:SF0">
    <property type="entry name" value="E3 UBIQUITIN-PROTEIN LIGASE PPP1R11"/>
    <property type="match status" value="1"/>
</dbReference>
<dbReference type="EMBL" id="QEAQ01000079">
    <property type="protein sequence ID" value="TPX56295.1"/>
    <property type="molecule type" value="Genomic_DNA"/>
</dbReference>
<feature type="compositionally biased region" description="Basic and acidic residues" evidence="3">
    <location>
        <begin position="153"/>
        <end position="162"/>
    </location>
</feature>
<dbReference type="GO" id="GO:0005634">
    <property type="term" value="C:nucleus"/>
    <property type="evidence" value="ECO:0007669"/>
    <property type="project" value="UniProtKB-SubCell"/>
</dbReference>
<dbReference type="PANTHER" id="PTHR20835">
    <property type="entry name" value="E3 UBIQUITIN-PROTEIN LIGASE PPP1R11-RELATED"/>
    <property type="match status" value="1"/>
</dbReference>
<feature type="compositionally biased region" description="Pro residues" evidence="3">
    <location>
        <begin position="1"/>
        <end position="10"/>
    </location>
</feature>
<organism evidence="4 5">
    <name type="scientific">Powellomyces hirtus</name>
    <dbReference type="NCBI Taxonomy" id="109895"/>
    <lineage>
        <taxon>Eukaryota</taxon>
        <taxon>Fungi</taxon>
        <taxon>Fungi incertae sedis</taxon>
        <taxon>Chytridiomycota</taxon>
        <taxon>Chytridiomycota incertae sedis</taxon>
        <taxon>Chytridiomycetes</taxon>
        <taxon>Spizellomycetales</taxon>
        <taxon>Powellomycetaceae</taxon>
        <taxon>Powellomyces</taxon>
    </lineage>
</organism>
<feature type="compositionally biased region" description="Low complexity" evidence="3">
    <location>
        <begin position="100"/>
        <end position="111"/>
    </location>
</feature>
<evidence type="ECO:0000313" key="5">
    <source>
        <dbReference type="Proteomes" id="UP000318582"/>
    </source>
</evidence>
<dbReference type="AlphaFoldDB" id="A0A507DYS5"/>
<feature type="region of interest" description="Disordered" evidence="3">
    <location>
        <begin position="1"/>
        <end position="162"/>
    </location>
</feature>
<feature type="compositionally biased region" description="Low complexity" evidence="3">
    <location>
        <begin position="11"/>
        <end position="28"/>
    </location>
</feature>
<accession>A0A507DYS5</accession>
<proteinExistence type="inferred from homology"/>